<dbReference type="AlphaFoldDB" id="A0A3Q7NJ64"/>
<accession>A0A3Q7NJ64</accession>
<keyword evidence="2" id="KW-1185">Reference proteome</keyword>
<dbReference type="PROSITE" id="PS50297">
    <property type="entry name" value="ANK_REP_REGION"/>
    <property type="match status" value="1"/>
</dbReference>
<proteinExistence type="predicted"/>
<evidence type="ECO:0000256" key="1">
    <source>
        <dbReference type="PROSITE-ProRule" id="PRU00023"/>
    </source>
</evidence>
<dbReference type="GeneID" id="112817841"/>
<feature type="repeat" description="ANK" evidence="1">
    <location>
        <begin position="18"/>
        <end position="50"/>
    </location>
</feature>
<dbReference type="RefSeq" id="XP_025720924.1">
    <property type="nucleotide sequence ID" value="XM_025865139.1"/>
</dbReference>
<dbReference type="PROSITE" id="PS50088">
    <property type="entry name" value="ANK_REPEAT"/>
    <property type="match status" value="1"/>
</dbReference>
<protein>
    <submittedName>
        <fullName evidence="3">Ankyrin repeat domain-containing protein 19</fullName>
    </submittedName>
</protein>
<dbReference type="Proteomes" id="UP000286641">
    <property type="component" value="Unplaced"/>
</dbReference>
<evidence type="ECO:0000313" key="3">
    <source>
        <dbReference type="RefSeq" id="XP_025720924.1"/>
    </source>
</evidence>
<organism evidence="2 3">
    <name type="scientific">Callorhinus ursinus</name>
    <name type="common">Northern fur seal</name>
    <dbReference type="NCBI Taxonomy" id="34884"/>
    <lineage>
        <taxon>Eukaryota</taxon>
        <taxon>Metazoa</taxon>
        <taxon>Chordata</taxon>
        <taxon>Craniata</taxon>
        <taxon>Vertebrata</taxon>
        <taxon>Euteleostomi</taxon>
        <taxon>Mammalia</taxon>
        <taxon>Eutheria</taxon>
        <taxon>Laurasiatheria</taxon>
        <taxon>Carnivora</taxon>
        <taxon>Caniformia</taxon>
        <taxon>Pinnipedia</taxon>
        <taxon>Otariidae</taxon>
        <taxon>Callorhinus</taxon>
    </lineage>
</organism>
<gene>
    <name evidence="3" type="primary">LOC112817841</name>
</gene>
<dbReference type="SMART" id="SM00248">
    <property type="entry name" value="ANK"/>
    <property type="match status" value="1"/>
</dbReference>
<dbReference type="InParanoid" id="A0A3Q7NJ64"/>
<dbReference type="SUPFAM" id="SSF48403">
    <property type="entry name" value="Ankyrin repeat"/>
    <property type="match status" value="1"/>
</dbReference>
<dbReference type="InterPro" id="IPR050657">
    <property type="entry name" value="Ankyrin_repeat_domain"/>
</dbReference>
<evidence type="ECO:0000313" key="2">
    <source>
        <dbReference type="Proteomes" id="UP000286641"/>
    </source>
</evidence>
<reference evidence="3" key="2">
    <citation type="submission" date="2025-08" db="UniProtKB">
        <authorList>
            <consortium name="RefSeq"/>
        </authorList>
    </citation>
    <scope>IDENTIFICATION</scope>
    <source>
        <tissue evidence="3">Blood</tissue>
    </source>
</reference>
<sequence length="102" mass="11607">MVEFLIQKEANVHAVDKSQRTALMLAVHHDSADLVRVLLQQGIDISSEDANGWTAEEYSIFSGHKVSRQLIAEHREEKLNNYLQNKNPGKTFQHELLLVVLT</sequence>
<dbReference type="InterPro" id="IPR002110">
    <property type="entry name" value="Ankyrin_rpt"/>
</dbReference>
<dbReference type="PANTHER" id="PTHR24147">
    <property type="entry name" value="ANKYRIN REPEAT DOMAIN 36-RELATED"/>
    <property type="match status" value="1"/>
</dbReference>
<reference key="1">
    <citation type="submission" date="2019-01" db="UniProtKB">
        <authorList>
            <consortium name="RefSeq"/>
        </authorList>
    </citation>
    <scope>IDENTIFICATION</scope>
</reference>
<keyword evidence="1" id="KW-0040">ANK repeat</keyword>
<dbReference type="Gene3D" id="1.25.40.20">
    <property type="entry name" value="Ankyrin repeat-containing domain"/>
    <property type="match status" value="1"/>
</dbReference>
<dbReference type="Pfam" id="PF12796">
    <property type="entry name" value="Ank_2"/>
    <property type="match status" value="1"/>
</dbReference>
<dbReference type="PANTHER" id="PTHR24147:SF53">
    <property type="entry name" value="ANKYRIN REPEAT DOMAIN 26"/>
    <property type="match status" value="1"/>
</dbReference>
<name>A0A3Q7NJ64_CALUR</name>
<dbReference type="InterPro" id="IPR036770">
    <property type="entry name" value="Ankyrin_rpt-contain_sf"/>
</dbReference>